<dbReference type="SUPFAM" id="SSF52540">
    <property type="entry name" value="P-loop containing nucleoside triphosphate hydrolases"/>
    <property type="match status" value="1"/>
</dbReference>
<proteinExistence type="predicted"/>
<gene>
    <name evidence="2" type="ORF">Ataiwa_01030</name>
</gene>
<keyword evidence="3" id="KW-1185">Reference proteome</keyword>
<dbReference type="Gene3D" id="3.40.50.300">
    <property type="entry name" value="P-loop containing nucleotide triphosphate hydrolases"/>
    <property type="match status" value="1"/>
</dbReference>
<sequence>MPIRYKKPLNPFPTSGYYGPSYFCDREAETKQITQLLQNGQSCLLIGKRRLGKTALIHHIRHFLPKTWGFVYLDILATENEQQLLNALGTALLQQFPEKDPLGKRIWDFVKTLRPIISFDQLNGIPQVSFQISQAQRPVVDILDFLSKQENPVVIAIDEFQQIHSYPEKNTDAWLRSAIQQLQNVFFLFSGSQQTLLNQLFSDPTRPFYRSANPFVLKTIDPLVYRKYILSQFKAHGKSLSPEIAEQILDWTKGHTYYVQALCNRVFQLDKAAYEEEDWKSCAQKILDEGETFFLYYRTLLSPQQWKLAVAISKAGRVFSPTSKNFIQDHQLGSGATVLKSLQALIDKEIVSQDSDPEGKSYYEVNDVFFERWVQATYGKA</sequence>
<comment type="caution">
    <text evidence="2">The sequence shown here is derived from an EMBL/GenBank/DDBJ whole genome shotgun (WGS) entry which is preliminary data.</text>
</comment>
<accession>A0ABQ6PW14</accession>
<dbReference type="PANTHER" id="PTHR34301">
    <property type="entry name" value="DNA-BINDING PROTEIN-RELATED"/>
    <property type="match status" value="1"/>
</dbReference>
<keyword evidence="2" id="KW-0067">ATP-binding</keyword>
<evidence type="ECO:0000313" key="2">
    <source>
        <dbReference type="EMBL" id="GMQ31831.1"/>
    </source>
</evidence>
<feature type="domain" description="ATPase" evidence="1">
    <location>
        <begin position="23"/>
        <end position="258"/>
    </location>
</feature>
<evidence type="ECO:0000259" key="1">
    <source>
        <dbReference type="Pfam" id="PF01637"/>
    </source>
</evidence>
<protein>
    <submittedName>
        <fullName evidence="2">ATP-binding protein</fullName>
    </submittedName>
</protein>
<organism evidence="2 3">
    <name type="scientific">Algoriphagus taiwanensis</name>
    <dbReference type="NCBI Taxonomy" id="1445656"/>
    <lineage>
        <taxon>Bacteria</taxon>
        <taxon>Pseudomonadati</taxon>
        <taxon>Bacteroidota</taxon>
        <taxon>Cytophagia</taxon>
        <taxon>Cytophagales</taxon>
        <taxon>Cyclobacteriaceae</taxon>
        <taxon>Algoriphagus</taxon>
    </lineage>
</organism>
<dbReference type="Proteomes" id="UP001307705">
    <property type="component" value="Unassembled WGS sequence"/>
</dbReference>
<dbReference type="GO" id="GO:0005524">
    <property type="term" value="F:ATP binding"/>
    <property type="evidence" value="ECO:0007669"/>
    <property type="project" value="UniProtKB-KW"/>
</dbReference>
<reference evidence="2 3" key="1">
    <citation type="submission" date="2023-08" db="EMBL/GenBank/DDBJ databases">
        <title>Draft genome sequence of Algoriphagus taiwanensis.</title>
        <authorList>
            <person name="Takatani N."/>
            <person name="Hosokawa M."/>
            <person name="Sawabe T."/>
        </authorList>
    </citation>
    <scope>NUCLEOTIDE SEQUENCE [LARGE SCALE GENOMIC DNA]</scope>
    <source>
        <strain evidence="2 3">JCM 19755</strain>
    </source>
</reference>
<dbReference type="InterPro" id="IPR011579">
    <property type="entry name" value="ATPase_dom"/>
</dbReference>
<dbReference type="InterPro" id="IPR027417">
    <property type="entry name" value="P-loop_NTPase"/>
</dbReference>
<keyword evidence="2" id="KW-0547">Nucleotide-binding</keyword>
<dbReference type="RefSeq" id="WP_338226686.1">
    <property type="nucleotide sequence ID" value="NZ_BTPE01000001.1"/>
</dbReference>
<name>A0ABQ6PW14_9BACT</name>
<dbReference type="EMBL" id="BTPE01000001">
    <property type="protein sequence ID" value="GMQ31831.1"/>
    <property type="molecule type" value="Genomic_DNA"/>
</dbReference>
<dbReference type="PANTHER" id="PTHR34301:SF8">
    <property type="entry name" value="ATPASE DOMAIN-CONTAINING PROTEIN"/>
    <property type="match status" value="1"/>
</dbReference>
<dbReference type="Pfam" id="PF01637">
    <property type="entry name" value="ATPase_2"/>
    <property type="match status" value="1"/>
</dbReference>
<evidence type="ECO:0000313" key="3">
    <source>
        <dbReference type="Proteomes" id="UP001307705"/>
    </source>
</evidence>